<evidence type="ECO:0000313" key="2">
    <source>
        <dbReference type="EMBL" id="KAF6741367.1"/>
    </source>
</evidence>
<gene>
    <name evidence="2" type="ORF">DFP72DRAFT_834258</name>
</gene>
<organism evidence="2 3">
    <name type="scientific">Ephemerocybe angulata</name>
    <dbReference type="NCBI Taxonomy" id="980116"/>
    <lineage>
        <taxon>Eukaryota</taxon>
        <taxon>Fungi</taxon>
        <taxon>Dikarya</taxon>
        <taxon>Basidiomycota</taxon>
        <taxon>Agaricomycotina</taxon>
        <taxon>Agaricomycetes</taxon>
        <taxon>Agaricomycetidae</taxon>
        <taxon>Agaricales</taxon>
        <taxon>Agaricineae</taxon>
        <taxon>Psathyrellaceae</taxon>
        <taxon>Ephemerocybe</taxon>
    </lineage>
</organism>
<name>A0A8H6H8A3_9AGAR</name>
<evidence type="ECO:0000313" key="3">
    <source>
        <dbReference type="Proteomes" id="UP000521943"/>
    </source>
</evidence>
<reference evidence="2 3" key="1">
    <citation type="submission" date="2020-07" db="EMBL/GenBank/DDBJ databases">
        <title>Comparative genomics of pyrophilous fungi reveals a link between fire events and developmental genes.</title>
        <authorList>
            <consortium name="DOE Joint Genome Institute"/>
            <person name="Steindorff A.S."/>
            <person name="Carver A."/>
            <person name="Calhoun S."/>
            <person name="Stillman K."/>
            <person name="Liu H."/>
            <person name="Lipzen A."/>
            <person name="Pangilinan J."/>
            <person name="Labutti K."/>
            <person name="Bruns T.D."/>
            <person name="Grigoriev I.V."/>
        </authorList>
    </citation>
    <scope>NUCLEOTIDE SEQUENCE [LARGE SCALE GENOMIC DNA]</scope>
    <source>
        <strain evidence="2 3">CBS 144469</strain>
    </source>
</reference>
<feature type="domain" description="DUF6570" evidence="1">
    <location>
        <begin position="389"/>
        <end position="519"/>
    </location>
</feature>
<accession>A0A8H6H8A3</accession>
<dbReference type="OrthoDB" id="3221862at2759"/>
<keyword evidence="3" id="KW-1185">Reference proteome</keyword>
<feature type="non-terminal residue" evidence="2">
    <location>
        <position position="1"/>
    </location>
</feature>
<sequence>MAASIVRSTTSLGVAYHKSFDSLRTTVLIGGGSRSQVIRAKDLEEATAPEGEELLITHSEYVLLDYLPLDKITRDANWDNNIICRLPLGIICPKLQAPELRDLAKVHDGIPAVSRDTRQVLLDRFQAHECTNHCEVSYAVLAPVVKQNAIVKPGSLLEIESPEFASAFKILPVHLLRGLITEQQTSLTEVGYKVKRVLRAGTADLSPLDIELHNIPLTILAKYLTTAGLRSLGNLHGLNIPLRWAKNTAVEALEQHKCERCPALHYILEPVSTHTTPRASKRGLWLDQDPEPLLWEADLEIPTEPYPPRPTTMQDIAVVMRDYCKEISPLAVEESGCRVCGQLSRRTDLIPFDESTYDIEILEEMGCTRLQCTVSSDPCIDIKGPVLDNTRPQMALANHLWLGEIPDCLQGLTLAECAMISRVRYNRCVVRVTTGHAKMIANVVAFEHPSKKIYERLPMPQSELKEVLSIVYTGVEPPGDDDLKRTPVLVRRHKVQNALEWLKLNHRDYADLSIDYEVLGTYALENVPIGILRKRMDPEETGNVLASAKSMFDTDLE</sequence>
<dbReference type="Proteomes" id="UP000521943">
    <property type="component" value="Unassembled WGS sequence"/>
</dbReference>
<proteinExistence type="predicted"/>
<dbReference type="EMBL" id="JACGCI010000262">
    <property type="protein sequence ID" value="KAF6741367.1"/>
    <property type="molecule type" value="Genomic_DNA"/>
</dbReference>
<dbReference type="AlphaFoldDB" id="A0A8H6H8A3"/>
<evidence type="ECO:0000259" key="1">
    <source>
        <dbReference type="Pfam" id="PF20209"/>
    </source>
</evidence>
<dbReference type="InterPro" id="IPR046700">
    <property type="entry name" value="DUF6570"/>
</dbReference>
<dbReference type="Pfam" id="PF20209">
    <property type="entry name" value="DUF6570"/>
    <property type="match status" value="1"/>
</dbReference>
<comment type="caution">
    <text evidence="2">The sequence shown here is derived from an EMBL/GenBank/DDBJ whole genome shotgun (WGS) entry which is preliminary data.</text>
</comment>
<protein>
    <recommendedName>
        <fullName evidence="1">DUF6570 domain-containing protein</fullName>
    </recommendedName>
</protein>